<evidence type="ECO:0000313" key="2">
    <source>
        <dbReference type="EMBL" id="SIS63743.1"/>
    </source>
</evidence>
<dbReference type="CDD" id="cd06558">
    <property type="entry name" value="crotonase-like"/>
    <property type="match status" value="1"/>
</dbReference>
<dbReference type="InterPro" id="IPR001753">
    <property type="entry name" value="Enoyl-CoA_hydra/iso"/>
</dbReference>
<dbReference type="SUPFAM" id="SSF52096">
    <property type="entry name" value="ClpP/crotonase"/>
    <property type="match status" value="1"/>
</dbReference>
<comment type="similarity">
    <text evidence="1">Belongs to the enoyl-CoA hydratase/isomerase family.</text>
</comment>
<gene>
    <name evidence="3" type="ORF">JHX88_12885</name>
    <name evidence="2" type="ORF">SAMN05421772_102168</name>
</gene>
<reference evidence="2 4" key="1">
    <citation type="submission" date="2017-01" db="EMBL/GenBank/DDBJ databases">
        <authorList>
            <person name="Varghese N."/>
            <person name="Submissions S."/>
        </authorList>
    </citation>
    <scope>NUCLEOTIDE SEQUENCE [LARGE SCALE GENOMIC DNA]</scope>
    <source>
        <strain evidence="2 4">DSM 18447</strain>
    </source>
</reference>
<dbReference type="InterPro" id="IPR029045">
    <property type="entry name" value="ClpP/crotonase-like_dom_sf"/>
</dbReference>
<dbReference type="AlphaFoldDB" id="A0AA45W230"/>
<dbReference type="Proteomes" id="UP000186216">
    <property type="component" value="Unassembled WGS sequence"/>
</dbReference>
<dbReference type="PANTHER" id="PTHR43459:SF1">
    <property type="entry name" value="EG:BACN32G11.4 PROTEIN"/>
    <property type="match status" value="1"/>
</dbReference>
<dbReference type="Gene3D" id="1.10.12.10">
    <property type="entry name" value="Lyase 2-enoyl-coa Hydratase, Chain A, domain 2"/>
    <property type="match status" value="1"/>
</dbReference>
<dbReference type="RefSeq" id="WP_076523248.1">
    <property type="nucleotide sequence ID" value="NZ_CP067140.1"/>
</dbReference>
<dbReference type="GO" id="GO:0003824">
    <property type="term" value="F:catalytic activity"/>
    <property type="evidence" value="ECO:0007669"/>
    <property type="project" value="UniProtKB-ARBA"/>
</dbReference>
<evidence type="ECO:0000313" key="5">
    <source>
        <dbReference type="Proteomes" id="UP001215549"/>
    </source>
</evidence>
<evidence type="ECO:0000313" key="4">
    <source>
        <dbReference type="Proteomes" id="UP000186216"/>
    </source>
</evidence>
<dbReference type="Pfam" id="PF00378">
    <property type="entry name" value="ECH_1"/>
    <property type="match status" value="1"/>
</dbReference>
<evidence type="ECO:0000313" key="3">
    <source>
        <dbReference type="EMBL" id="WCR01815.1"/>
    </source>
</evidence>
<dbReference type="Gene3D" id="3.90.226.10">
    <property type="entry name" value="2-enoyl-CoA Hydratase, Chain A, domain 1"/>
    <property type="match status" value="1"/>
</dbReference>
<keyword evidence="5" id="KW-1185">Reference proteome</keyword>
<dbReference type="Proteomes" id="UP001215549">
    <property type="component" value="Chromosome"/>
</dbReference>
<reference evidence="3 5" key="2">
    <citation type="submission" date="2021-01" db="EMBL/GenBank/DDBJ databases">
        <title>Biogeographic distribution of Paracoccus.</title>
        <authorList>
            <person name="Hollensteiner J."/>
            <person name="Leineberger J."/>
            <person name="Brinkhoff T."/>
            <person name="Daniel R."/>
        </authorList>
    </citation>
    <scope>NUCLEOTIDE SEQUENCE [LARGE SCALE GENOMIC DNA]</scope>
    <source>
        <strain evidence="3 5">DSM 18447</strain>
    </source>
</reference>
<evidence type="ECO:0000256" key="1">
    <source>
        <dbReference type="ARBA" id="ARBA00005254"/>
    </source>
</evidence>
<dbReference type="PANTHER" id="PTHR43459">
    <property type="entry name" value="ENOYL-COA HYDRATASE"/>
    <property type="match status" value="1"/>
</dbReference>
<organism evidence="2 4">
    <name type="scientific">Paracoccus saliphilus</name>
    <dbReference type="NCBI Taxonomy" id="405559"/>
    <lineage>
        <taxon>Bacteria</taxon>
        <taxon>Pseudomonadati</taxon>
        <taxon>Pseudomonadota</taxon>
        <taxon>Alphaproteobacteria</taxon>
        <taxon>Rhodobacterales</taxon>
        <taxon>Paracoccaceae</taxon>
        <taxon>Paracoccus</taxon>
    </lineage>
</organism>
<sequence length="256" mass="27482">MADQNGLKTRIEDGVLILTMDEPARRNPVGHSVRLAMARLLADAETDPEIRAVVLTGAGGNFSTGGDIKDPPATSIEASRERFAVVKDLIGRMTRFSKPLIAAVEGWAAGAGWSLALACDCIVAGESAQFLAPFRKIGLIPDLGMLATLPARIGSGRARQIMLDATPLPATEALRIGAVDHLVPEGQALTQAVEMARSAAGQAPLPRIFINDFLARSIDEALEYERQMQPILLRSEDAAEGRAAFFEKRQPQFRGK</sequence>
<dbReference type="InterPro" id="IPR014748">
    <property type="entry name" value="Enoyl-CoA_hydra_C"/>
</dbReference>
<accession>A0AA45W230</accession>
<protein>
    <submittedName>
        <fullName evidence="3">Enoyl-CoA hydratase/isomerase family protein</fullName>
    </submittedName>
    <submittedName>
        <fullName evidence="2">Short chain enoyl-CoA hydratase /Enoyl-CoA hydratase</fullName>
    </submittedName>
</protein>
<dbReference type="EMBL" id="FTOU01000002">
    <property type="protein sequence ID" value="SIS63743.1"/>
    <property type="molecule type" value="Genomic_DNA"/>
</dbReference>
<proteinExistence type="inferred from homology"/>
<name>A0AA45W230_9RHOB</name>
<dbReference type="EMBL" id="CP067140">
    <property type="protein sequence ID" value="WCR01815.1"/>
    <property type="molecule type" value="Genomic_DNA"/>
</dbReference>